<dbReference type="InterPro" id="IPR006361">
    <property type="entry name" value="Uroporphyrinogen_deCO2ase_HemE"/>
</dbReference>
<evidence type="ECO:0000256" key="6">
    <source>
        <dbReference type="ARBA" id="ARBA00022490"/>
    </source>
</evidence>
<evidence type="ECO:0000256" key="3">
    <source>
        <dbReference type="ARBA" id="ARBA00009935"/>
    </source>
</evidence>
<gene>
    <name evidence="15" type="primary">hemE_2</name>
    <name evidence="10" type="synonym">hemE</name>
    <name evidence="15" type="ORF">RSO01_83650</name>
</gene>
<evidence type="ECO:0000256" key="2">
    <source>
        <dbReference type="ARBA" id="ARBA00004804"/>
    </source>
</evidence>
<keyword evidence="16" id="KW-1185">Reference proteome</keyword>
<keyword evidence="9 10" id="KW-0627">Porphyrin biosynthesis</keyword>
<dbReference type="GO" id="GO:0005829">
    <property type="term" value="C:cytosol"/>
    <property type="evidence" value="ECO:0007669"/>
    <property type="project" value="UniProtKB-SubCell"/>
</dbReference>
<dbReference type="PROSITE" id="PS00907">
    <property type="entry name" value="UROD_2"/>
    <property type="match status" value="1"/>
</dbReference>
<feature type="binding site" evidence="10">
    <location>
        <position position="205"/>
    </location>
    <ligand>
        <name>substrate</name>
    </ligand>
</feature>
<dbReference type="PANTHER" id="PTHR21091">
    <property type="entry name" value="METHYLTETRAHYDROFOLATE:HOMOCYSTEINE METHYLTRANSFERASE RELATED"/>
    <property type="match status" value="1"/>
</dbReference>
<evidence type="ECO:0000259" key="13">
    <source>
        <dbReference type="PROSITE" id="PS00906"/>
    </source>
</evidence>
<dbReference type="GO" id="GO:0019353">
    <property type="term" value="P:protoporphyrinogen IX biosynthetic process from glutamate"/>
    <property type="evidence" value="ECO:0007669"/>
    <property type="project" value="TreeGrafter"/>
</dbReference>
<dbReference type="Proteomes" id="UP000321058">
    <property type="component" value="Unassembled WGS sequence"/>
</dbReference>
<dbReference type="FunFam" id="3.20.20.210:FF:000008">
    <property type="entry name" value="Uroporphyrinogen decarboxylase"/>
    <property type="match status" value="1"/>
</dbReference>
<dbReference type="OrthoDB" id="9806656at2"/>
<evidence type="ECO:0000256" key="1">
    <source>
        <dbReference type="ARBA" id="ARBA00004514"/>
    </source>
</evidence>
<sequence length="347" mass="38156">MSTGKLLETLAGTRFPTPPIWLMRQAGRYLPEYRAVRADTGSFLDLCYTPDRAMEVTLQPVRRFGLDAAIIFSDILVVPDGLGQKVWFEEGEGPKLEPLTEPADFARLTRARLPEKLAPVYQAIRQTRSALAKGTALLGFAGAPFTLACYMIEGGGSRDFAKVKAWAYRHPDSFSLLIDLLVDAIVDHLVNQIDAGADAVQLFDTWAGLLPEEQLFSWSLEPMVRIAHAVHARHPKTPIIAFPRAIGPATLMYRRSDAFAALSIDTGIGAHWAARELQPHICLQGNLDPMMLVAGGVALEREATRILDKLGHGPFIFNLGHGVVPQTPPEHVAQLVEIVRNWKPSTS</sequence>
<dbReference type="UniPathway" id="UPA00251">
    <property type="reaction ID" value="UER00321"/>
</dbReference>
<evidence type="ECO:0000256" key="8">
    <source>
        <dbReference type="ARBA" id="ARBA00023239"/>
    </source>
</evidence>
<feature type="binding site" evidence="10">
    <location>
        <begin position="24"/>
        <end position="28"/>
    </location>
    <ligand>
        <name>substrate</name>
    </ligand>
</feature>
<comment type="caution">
    <text evidence="10">Lacks conserved residue(s) required for the propagation of feature annotation.</text>
</comment>
<evidence type="ECO:0000256" key="11">
    <source>
        <dbReference type="RuleBase" id="RU000554"/>
    </source>
</evidence>
<comment type="similarity">
    <text evidence="3 10 12">Belongs to the uroporphyrinogen decarboxylase family.</text>
</comment>
<dbReference type="PROSITE" id="PS00906">
    <property type="entry name" value="UROD_1"/>
    <property type="match status" value="1"/>
</dbReference>
<comment type="pathway">
    <text evidence="2 10 11">Porphyrin-containing compound metabolism; protoporphyrin-IX biosynthesis; coproporphyrinogen-III from 5-aminolevulinate: step 4/4.</text>
</comment>
<feature type="domain" description="Uroporphyrinogen decarboxylase (URO-D)" evidence="14">
    <location>
        <begin position="138"/>
        <end position="154"/>
    </location>
</feature>
<dbReference type="AlphaFoldDB" id="A0A512NQJ0"/>
<evidence type="ECO:0000256" key="10">
    <source>
        <dbReference type="HAMAP-Rule" id="MF_00218"/>
    </source>
</evidence>
<evidence type="ECO:0000256" key="4">
    <source>
        <dbReference type="ARBA" id="ARBA00011738"/>
    </source>
</evidence>
<comment type="caution">
    <text evidence="15">The sequence shown here is derived from an EMBL/GenBank/DDBJ whole genome shotgun (WGS) entry which is preliminary data.</text>
</comment>
<dbReference type="EC" id="4.1.1.37" evidence="5 10"/>
<keyword evidence="6 10" id="KW-0963">Cytoplasm</keyword>
<dbReference type="GO" id="GO:0004853">
    <property type="term" value="F:uroporphyrinogen decarboxylase activity"/>
    <property type="evidence" value="ECO:0007669"/>
    <property type="project" value="UniProtKB-UniRule"/>
</dbReference>
<evidence type="ECO:0000313" key="15">
    <source>
        <dbReference type="EMBL" id="GEP61199.1"/>
    </source>
</evidence>
<organism evidence="15 16">
    <name type="scientific">Reyranella soli</name>
    <dbReference type="NCBI Taxonomy" id="1230389"/>
    <lineage>
        <taxon>Bacteria</taxon>
        <taxon>Pseudomonadati</taxon>
        <taxon>Pseudomonadota</taxon>
        <taxon>Alphaproteobacteria</taxon>
        <taxon>Hyphomicrobiales</taxon>
        <taxon>Reyranellaceae</taxon>
        <taxon>Reyranella</taxon>
    </lineage>
</organism>
<comment type="subunit">
    <text evidence="4 10">Homodimer.</text>
</comment>
<feature type="binding site" evidence="10">
    <location>
        <position position="321"/>
    </location>
    <ligand>
        <name>substrate</name>
    </ligand>
</feature>
<dbReference type="Pfam" id="PF01208">
    <property type="entry name" value="URO-D"/>
    <property type="match status" value="1"/>
</dbReference>
<comment type="subcellular location">
    <subcellularLocation>
        <location evidence="1">Cytoplasm</location>
        <location evidence="1">Cytosol</location>
    </subcellularLocation>
</comment>
<feature type="binding site" evidence="10">
    <location>
        <position position="150"/>
    </location>
    <ligand>
        <name>substrate</name>
    </ligand>
</feature>
<evidence type="ECO:0000313" key="16">
    <source>
        <dbReference type="Proteomes" id="UP000321058"/>
    </source>
</evidence>
<dbReference type="InterPro" id="IPR000257">
    <property type="entry name" value="Uroporphyrinogen_deCOase"/>
</dbReference>
<dbReference type="SUPFAM" id="SSF51726">
    <property type="entry name" value="UROD/MetE-like"/>
    <property type="match status" value="1"/>
</dbReference>
<keyword evidence="8 10" id="KW-0456">Lyase</keyword>
<proteinExistence type="inferred from homology"/>
<name>A0A512NQJ0_9HYPH</name>
<dbReference type="Gene3D" id="3.20.20.210">
    <property type="match status" value="1"/>
</dbReference>
<accession>A0A512NQJ0</accession>
<dbReference type="RefSeq" id="WP_147156520.1">
    <property type="nucleotide sequence ID" value="NZ_BKAJ01000206.1"/>
</dbReference>
<evidence type="ECO:0000256" key="9">
    <source>
        <dbReference type="ARBA" id="ARBA00023244"/>
    </source>
</evidence>
<dbReference type="HAMAP" id="MF_00218">
    <property type="entry name" value="URO_D"/>
    <property type="match status" value="1"/>
</dbReference>
<feature type="binding site" evidence="10">
    <location>
        <position position="74"/>
    </location>
    <ligand>
        <name>substrate</name>
    </ligand>
</feature>
<dbReference type="NCBIfam" id="TIGR01464">
    <property type="entry name" value="hemE"/>
    <property type="match status" value="1"/>
</dbReference>
<comment type="catalytic activity">
    <reaction evidence="10 11">
        <text>uroporphyrinogen III + 4 H(+) = coproporphyrinogen III + 4 CO2</text>
        <dbReference type="Rhea" id="RHEA:19865"/>
        <dbReference type="ChEBI" id="CHEBI:15378"/>
        <dbReference type="ChEBI" id="CHEBI:16526"/>
        <dbReference type="ChEBI" id="CHEBI:57308"/>
        <dbReference type="ChEBI" id="CHEBI:57309"/>
        <dbReference type="EC" id="4.1.1.37"/>
    </reaction>
</comment>
<dbReference type="EMBL" id="BKAJ01000206">
    <property type="protein sequence ID" value="GEP61199.1"/>
    <property type="molecule type" value="Genomic_DNA"/>
</dbReference>
<evidence type="ECO:0000256" key="7">
    <source>
        <dbReference type="ARBA" id="ARBA00022793"/>
    </source>
</evidence>
<dbReference type="InterPro" id="IPR038071">
    <property type="entry name" value="UROD/MetE-like_sf"/>
</dbReference>
<evidence type="ECO:0000256" key="5">
    <source>
        <dbReference type="ARBA" id="ARBA00012288"/>
    </source>
</evidence>
<protein>
    <recommendedName>
        <fullName evidence="5 10">Uroporphyrinogen decarboxylase</fullName>
        <shortName evidence="10">UPD</shortName>
        <shortName evidence="10">URO-D</shortName>
        <ecNumber evidence="5 10">4.1.1.37</ecNumber>
    </recommendedName>
</protein>
<evidence type="ECO:0000256" key="12">
    <source>
        <dbReference type="RuleBase" id="RU004169"/>
    </source>
</evidence>
<dbReference type="PANTHER" id="PTHR21091:SF169">
    <property type="entry name" value="UROPORPHYRINOGEN DECARBOXYLASE"/>
    <property type="match status" value="1"/>
</dbReference>
<feature type="site" description="Transition state stabilizer" evidence="10">
    <location>
        <position position="74"/>
    </location>
</feature>
<keyword evidence="7 10" id="KW-0210">Decarboxylase</keyword>
<feature type="domain" description="Uroporphyrinogen decarboxylase (URO-D)" evidence="13">
    <location>
        <begin position="19"/>
        <end position="28"/>
    </location>
</feature>
<evidence type="ECO:0000259" key="14">
    <source>
        <dbReference type="PROSITE" id="PS00907"/>
    </source>
</evidence>
<comment type="function">
    <text evidence="10">Catalyzes the decarboxylation of four acetate groups of uroporphyrinogen-III to yield coproporphyrinogen-III.</text>
</comment>
<reference evidence="15 16" key="1">
    <citation type="submission" date="2019-07" db="EMBL/GenBank/DDBJ databases">
        <title>Whole genome shotgun sequence of Reyranella soli NBRC 108950.</title>
        <authorList>
            <person name="Hosoyama A."/>
            <person name="Uohara A."/>
            <person name="Ohji S."/>
            <person name="Ichikawa N."/>
        </authorList>
    </citation>
    <scope>NUCLEOTIDE SEQUENCE [LARGE SCALE GENOMIC DNA]</scope>
    <source>
        <strain evidence="15 16">NBRC 108950</strain>
    </source>
</reference>
<dbReference type="CDD" id="cd00717">
    <property type="entry name" value="URO-D"/>
    <property type="match status" value="1"/>
</dbReference>